<dbReference type="InterPro" id="IPR005302">
    <property type="entry name" value="MoCF_Sase_C"/>
</dbReference>
<dbReference type="PROSITE" id="PS51340">
    <property type="entry name" value="MOSC"/>
    <property type="match status" value="1"/>
</dbReference>
<name>A0A240U6B8_9BURK</name>
<gene>
    <name evidence="2" type="ORF">CBP34_00415</name>
</gene>
<dbReference type="InterPro" id="IPR052353">
    <property type="entry name" value="Benzoxazolinone_Detox_Enz"/>
</dbReference>
<evidence type="ECO:0000313" key="3">
    <source>
        <dbReference type="Proteomes" id="UP000194432"/>
    </source>
</evidence>
<dbReference type="AlphaFoldDB" id="A0A240U6B8"/>
<dbReference type="EMBL" id="CP021361">
    <property type="protein sequence ID" value="ART53395.1"/>
    <property type="molecule type" value="Genomic_DNA"/>
</dbReference>
<evidence type="ECO:0000259" key="1">
    <source>
        <dbReference type="PROSITE" id="PS51340"/>
    </source>
</evidence>
<dbReference type="GO" id="GO:0003824">
    <property type="term" value="F:catalytic activity"/>
    <property type="evidence" value="ECO:0007669"/>
    <property type="project" value="InterPro"/>
</dbReference>
<accession>A0A240U6B8</accession>
<dbReference type="SUPFAM" id="SSF50800">
    <property type="entry name" value="PK beta-barrel domain-like"/>
    <property type="match status" value="1"/>
</dbReference>
<dbReference type="Pfam" id="PF03473">
    <property type="entry name" value="MOSC"/>
    <property type="match status" value="1"/>
</dbReference>
<dbReference type="PANTHER" id="PTHR30212">
    <property type="entry name" value="PROTEIN YIIM"/>
    <property type="match status" value="1"/>
</dbReference>
<dbReference type="InterPro" id="IPR011037">
    <property type="entry name" value="Pyrv_Knase-like_insert_dom_sf"/>
</dbReference>
<dbReference type="Gene3D" id="2.40.33.20">
    <property type="entry name" value="PK beta-barrel domain-like"/>
    <property type="match status" value="1"/>
</dbReference>
<keyword evidence="3" id="KW-1185">Reference proteome</keyword>
<dbReference type="RefSeq" id="WP_094098987.1">
    <property type="nucleotide sequence ID" value="NZ_CP021361.1"/>
</dbReference>
<dbReference type="Proteomes" id="UP000194432">
    <property type="component" value="Chromosome 1"/>
</dbReference>
<dbReference type="PANTHER" id="PTHR30212:SF2">
    <property type="entry name" value="PROTEIN YIIM"/>
    <property type="match status" value="1"/>
</dbReference>
<dbReference type="GO" id="GO:0030151">
    <property type="term" value="F:molybdenum ion binding"/>
    <property type="evidence" value="ECO:0007669"/>
    <property type="project" value="InterPro"/>
</dbReference>
<dbReference type="KEGG" id="acin:CBP34_00415"/>
<dbReference type="GO" id="GO:0030170">
    <property type="term" value="F:pyridoxal phosphate binding"/>
    <property type="evidence" value="ECO:0007669"/>
    <property type="project" value="InterPro"/>
</dbReference>
<evidence type="ECO:0000313" key="2">
    <source>
        <dbReference type="EMBL" id="ART53395.1"/>
    </source>
</evidence>
<feature type="domain" description="MOSC" evidence="1">
    <location>
        <begin position="32"/>
        <end position="174"/>
    </location>
</feature>
<protein>
    <submittedName>
        <fullName evidence="2">Sulfurase</fullName>
    </submittedName>
</protein>
<proteinExistence type="predicted"/>
<reference evidence="2 3" key="1">
    <citation type="submission" date="2017-05" db="EMBL/GenBank/DDBJ databases">
        <title>Polyphasic characterization of four soil-derived phenanthrene-degrading Acidovorax strains and proposal of Acidovorax phenanthrenivorans sp. nov.</title>
        <authorList>
            <person name="Singleton D.R."/>
            <person name="Lee J."/>
            <person name="Dickey A.N."/>
            <person name="Stroud A."/>
            <person name="Scholl E.H."/>
            <person name="Wright F.A."/>
            <person name="Aitken M.D."/>
        </authorList>
    </citation>
    <scope>NUCLEOTIDE SEQUENCE [LARGE SCALE GENOMIC DNA]</scope>
    <source>
        <strain evidence="2">NA3</strain>
    </source>
</reference>
<sequence>MAPTLQVHSVNVGTAQHLRIGERKILTAIGKSSTPGPVAVGRLGLAGDEQADLSVHGSLDKAVYAYPAVHYAFWQTQRRERGVSLFDEPLPPGFLGENLTVEGLLEQDVYVGDRLHFPECVLRVTAPREPCYKFNAVMGFAQAGRAMAIAGCCGWYLAVEQPGSIAAGQTATLVPGQRGLSIAQAFSGKFAKHAR</sequence>
<organism evidence="2 3">
    <name type="scientific">Acidovorax carolinensis</name>
    <dbReference type="NCBI Taxonomy" id="553814"/>
    <lineage>
        <taxon>Bacteria</taxon>
        <taxon>Pseudomonadati</taxon>
        <taxon>Pseudomonadota</taxon>
        <taxon>Betaproteobacteria</taxon>
        <taxon>Burkholderiales</taxon>
        <taxon>Comamonadaceae</taxon>
        <taxon>Acidovorax</taxon>
    </lineage>
</organism>